<reference evidence="3" key="1">
    <citation type="submission" date="2018-05" db="EMBL/GenBank/DDBJ databases">
        <authorList>
            <person name="Lanie J.A."/>
            <person name="Ng W.-L."/>
            <person name="Kazmierczak K.M."/>
            <person name="Andrzejewski T.M."/>
            <person name="Davidsen T.M."/>
            <person name="Wayne K.J."/>
            <person name="Tettelin H."/>
            <person name="Glass J.I."/>
            <person name="Rusch D."/>
            <person name="Podicherti R."/>
            <person name="Tsui H.-C.T."/>
            <person name="Winkler M.E."/>
        </authorList>
    </citation>
    <scope>NUCLEOTIDE SEQUENCE</scope>
</reference>
<sequence>MSTNCKKCGFANEPGSFFCESCGEKLPDVGTINTPERSPFARPPVEKSDT</sequence>
<gene>
    <name evidence="3" type="ORF">METZ01_LOCUS351727</name>
</gene>
<dbReference type="AlphaFoldDB" id="A0A382RME1"/>
<name>A0A382RME1_9ZZZZ</name>
<evidence type="ECO:0000313" key="3">
    <source>
        <dbReference type="EMBL" id="SVC98873.1"/>
    </source>
</evidence>
<feature type="domain" description="DZANK-type" evidence="2">
    <location>
        <begin position="5"/>
        <end position="27"/>
    </location>
</feature>
<dbReference type="InterPro" id="IPR025874">
    <property type="entry name" value="DZR"/>
</dbReference>
<dbReference type="Pfam" id="PF12773">
    <property type="entry name" value="DZR"/>
    <property type="match status" value="1"/>
</dbReference>
<proteinExistence type="predicted"/>
<feature type="non-terminal residue" evidence="3">
    <location>
        <position position="50"/>
    </location>
</feature>
<accession>A0A382RME1</accession>
<evidence type="ECO:0000259" key="2">
    <source>
        <dbReference type="Pfam" id="PF12773"/>
    </source>
</evidence>
<dbReference type="EMBL" id="UINC01122824">
    <property type="protein sequence ID" value="SVC98873.1"/>
    <property type="molecule type" value="Genomic_DNA"/>
</dbReference>
<organism evidence="3">
    <name type="scientific">marine metagenome</name>
    <dbReference type="NCBI Taxonomy" id="408172"/>
    <lineage>
        <taxon>unclassified sequences</taxon>
        <taxon>metagenomes</taxon>
        <taxon>ecological metagenomes</taxon>
    </lineage>
</organism>
<feature type="region of interest" description="Disordered" evidence="1">
    <location>
        <begin position="30"/>
        <end position="50"/>
    </location>
</feature>
<evidence type="ECO:0000256" key="1">
    <source>
        <dbReference type="SAM" id="MobiDB-lite"/>
    </source>
</evidence>
<protein>
    <recommendedName>
        <fullName evidence="2">DZANK-type domain-containing protein</fullName>
    </recommendedName>
</protein>